<dbReference type="PROSITE" id="PS51257">
    <property type="entry name" value="PROKAR_LIPOPROTEIN"/>
    <property type="match status" value="1"/>
</dbReference>
<keyword evidence="2" id="KW-0732">Signal</keyword>
<accession>A0ABY4YIT1</accession>
<keyword evidence="4" id="KW-1185">Reference proteome</keyword>
<reference evidence="3" key="1">
    <citation type="submission" date="2022-06" db="EMBL/GenBank/DDBJ databases">
        <title>Ornithinimicrobium JY.X270.</title>
        <authorList>
            <person name="Huang Y."/>
        </authorList>
    </citation>
    <scope>NUCLEOTIDE SEQUENCE</scope>
    <source>
        <strain evidence="3">JY.X270</strain>
    </source>
</reference>
<dbReference type="SUPFAM" id="SSF49464">
    <property type="entry name" value="Carboxypeptidase regulatory domain-like"/>
    <property type="match status" value="1"/>
</dbReference>
<protein>
    <submittedName>
        <fullName evidence="3">Carboxypeptidase-like regulatory domain-containing protein</fullName>
    </submittedName>
</protein>
<dbReference type="Pfam" id="PF13620">
    <property type="entry name" value="CarboxypepD_reg"/>
    <property type="match status" value="1"/>
</dbReference>
<evidence type="ECO:0000313" key="3">
    <source>
        <dbReference type="EMBL" id="USQ76519.1"/>
    </source>
</evidence>
<name>A0ABY4YIT1_9MICO</name>
<feature type="region of interest" description="Disordered" evidence="1">
    <location>
        <begin position="23"/>
        <end position="59"/>
    </location>
</feature>
<dbReference type="InterPro" id="IPR008969">
    <property type="entry name" value="CarboxyPept-like_regulatory"/>
</dbReference>
<feature type="signal peptide" evidence="2">
    <location>
        <begin position="1"/>
        <end position="21"/>
    </location>
</feature>
<gene>
    <name evidence="3" type="ORF">NF557_00870</name>
</gene>
<feature type="chain" id="PRO_5046800485" evidence="2">
    <location>
        <begin position="22"/>
        <end position="290"/>
    </location>
</feature>
<evidence type="ECO:0000313" key="4">
    <source>
        <dbReference type="Proteomes" id="UP001056535"/>
    </source>
</evidence>
<dbReference type="Proteomes" id="UP001056535">
    <property type="component" value="Chromosome"/>
</dbReference>
<dbReference type="EMBL" id="CP099490">
    <property type="protein sequence ID" value="USQ76519.1"/>
    <property type="molecule type" value="Genomic_DNA"/>
</dbReference>
<dbReference type="RefSeq" id="WP_252621223.1">
    <property type="nucleotide sequence ID" value="NZ_CP099490.1"/>
</dbReference>
<organism evidence="3 4">
    <name type="scientific">Ornithinimicrobium cryptoxanthini</name>
    <dbReference type="NCBI Taxonomy" id="2934161"/>
    <lineage>
        <taxon>Bacteria</taxon>
        <taxon>Bacillati</taxon>
        <taxon>Actinomycetota</taxon>
        <taxon>Actinomycetes</taxon>
        <taxon>Micrococcales</taxon>
        <taxon>Ornithinimicrobiaceae</taxon>
        <taxon>Ornithinimicrobium</taxon>
    </lineage>
</organism>
<proteinExistence type="predicted"/>
<evidence type="ECO:0000256" key="1">
    <source>
        <dbReference type="SAM" id="MobiDB-lite"/>
    </source>
</evidence>
<evidence type="ECO:0000256" key="2">
    <source>
        <dbReference type="SAM" id="SignalP"/>
    </source>
</evidence>
<sequence length="290" mass="30536">MTQRTWRSGASLLLAATLLTACTGGPPEVSEPPRPSASVDGTAGAPSADQGAGGEAGGQVGEPVAAEVALGEVEPYVVKGRVLDPQGRPMPGVSVLADNTMLYDSNAQAVTDADGAYRLDLSLMETTWRMYGQHEVDYDGQRFTFRLEVDESPFASSEGAIRDFVWRIGGPMGDGVLFHGGGGHVYQDYGTYGIEDITLVTLHFTPSAPLVDGTAGEPVDVPVDVMGAFGGVPLGRYTITATYGPVGAEQDLLIREDTWDDDVPYAPSVEAGFEPDLWGGDLAVQVRLPD</sequence>